<protein>
    <submittedName>
        <fullName evidence="1">Uncharacterized protein</fullName>
    </submittedName>
</protein>
<name>A0ACC1I7M2_9FUNG</name>
<gene>
    <name evidence="1" type="ORF">LPJ66_008069</name>
</gene>
<dbReference type="EMBL" id="JANBPG010001558">
    <property type="protein sequence ID" value="KAJ1889366.1"/>
    <property type="molecule type" value="Genomic_DNA"/>
</dbReference>
<keyword evidence="2" id="KW-1185">Reference proteome</keyword>
<comment type="caution">
    <text evidence="1">The sequence shown here is derived from an EMBL/GenBank/DDBJ whole genome shotgun (WGS) entry which is preliminary data.</text>
</comment>
<feature type="non-terminal residue" evidence="1">
    <location>
        <position position="176"/>
    </location>
</feature>
<dbReference type="Proteomes" id="UP001150581">
    <property type="component" value="Unassembled WGS sequence"/>
</dbReference>
<organism evidence="1 2">
    <name type="scientific">Kickxella alabastrina</name>
    <dbReference type="NCBI Taxonomy" id="61397"/>
    <lineage>
        <taxon>Eukaryota</taxon>
        <taxon>Fungi</taxon>
        <taxon>Fungi incertae sedis</taxon>
        <taxon>Zoopagomycota</taxon>
        <taxon>Kickxellomycotina</taxon>
        <taxon>Kickxellomycetes</taxon>
        <taxon>Kickxellales</taxon>
        <taxon>Kickxellaceae</taxon>
        <taxon>Kickxella</taxon>
    </lineage>
</organism>
<proteinExistence type="predicted"/>
<reference evidence="1" key="1">
    <citation type="submission" date="2022-07" db="EMBL/GenBank/DDBJ databases">
        <title>Phylogenomic reconstructions and comparative analyses of Kickxellomycotina fungi.</title>
        <authorList>
            <person name="Reynolds N.K."/>
            <person name="Stajich J.E."/>
            <person name="Barry K."/>
            <person name="Grigoriev I.V."/>
            <person name="Crous P."/>
            <person name="Smith M.E."/>
        </authorList>
    </citation>
    <scope>NUCLEOTIDE SEQUENCE</scope>
    <source>
        <strain evidence="1">Benny 63K</strain>
    </source>
</reference>
<sequence length="176" mass="19104">MALVIGAWTASSSPADTRPTIVNAAKLVAPSRTTFDAADIEDSQDSSRSVKAHGESEESASATQTVSEPVDQKQKRNTTAEPSSTSALDMHQRDPKSLKGRFNYAATDCAAVVLKANREARGLTAILNSKKDQYMLNECSAQNKFVIVELCDDILIDTLVMGNYEFFSSTFKDTMV</sequence>
<evidence type="ECO:0000313" key="1">
    <source>
        <dbReference type="EMBL" id="KAJ1889366.1"/>
    </source>
</evidence>
<evidence type="ECO:0000313" key="2">
    <source>
        <dbReference type="Proteomes" id="UP001150581"/>
    </source>
</evidence>
<accession>A0ACC1I7M2</accession>